<comment type="caution">
    <text evidence="11">The sequence shown here is derived from an EMBL/GenBank/DDBJ whole genome shotgun (WGS) entry which is preliminary data.</text>
</comment>
<dbReference type="EC" id="2.5.1.61" evidence="3"/>
<dbReference type="Pfam" id="PF03900">
    <property type="entry name" value="Porphobil_deamC"/>
    <property type="match status" value="2"/>
</dbReference>
<dbReference type="InterPro" id="IPR036803">
    <property type="entry name" value="Porphobilinogen_deaminase_C_sf"/>
</dbReference>
<organism evidence="11 12">
    <name type="scientific">Steccherinum ochraceum</name>
    <dbReference type="NCBI Taxonomy" id="92696"/>
    <lineage>
        <taxon>Eukaryota</taxon>
        <taxon>Fungi</taxon>
        <taxon>Dikarya</taxon>
        <taxon>Basidiomycota</taxon>
        <taxon>Agaricomycotina</taxon>
        <taxon>Agaricomycetes</taxon>
        <taxon>Polyporales</taxon>
        <taxon>Steccherinaceae</taxon>
        <taxon>Steccherinum</taxon>
    </lineage>
</organism>
<comment type="similarity">
    <text evidence="2">Belongs to the HMBS family.</text>
</comment>
<comment type="pathway">
    <text evidence="7">Porphyrin-containing compound metabolism.</text>
</comment>
<dbReference type="Proteomes" id="UP000292702">
    <property type="component" value="Unassembled WGS sequence"/>
</dbReference>
<feature type="domain" description="Porphobilinogen deaminase N-terminal" evidence="9">
    <location>
        <begin position="337"/>
        <end position="547"/>
    </location>
</feature>
<evidence type="ECO:0000256" key="4">
    <source>
        <dbReference type="ARBA" id="ARBA00022679"/>
    </source>
</evidence>
<dbReference type="PANTHER" id="PTHR11557">
    <property type="entry name" value="PORPHOBILINOGEN DEAMINASE"/>
    <property type="match status" value="1"/>
</dbReference>
<keyword evidence="5" id="KW-0350">Heme biosynthesis</keyword>
<dbReference type="GO" id="GO:0005737">
    <property type="term" value="C:cytoplasm"/>
    <property type="evidence" value="ECO:0007669"/>
    <property type="project" value="TreeGrafter"/>
</dbReference>
<dbReference type="Pfam" id="PF01379">
    <property type="entry name" value="Porphobil_deam"/>
    <property type="match status" value="2"/>
</dbReference>
<keyword evidence="12" id="KW-1185">Reference proteome</keyword>
<dbReference type="PRINTS" id="PR00151">
    <property type="entry name" value="PORPHBDMNASE"/>
</dbReference>
<evidence type="ECO:0000259" key="9">
    <source>
        <dbReference type="Pfam" id="PF01379"/>
    </source>
</evidence>
<reference evidence="11 12" key="1">
    <citation type="submission" date="2018-11" db="EMBL/GenBank/DDBJ databases">
        <title>Genome assembly of Steccherinum ochraceum LE-BIN_3174, the white-rot fungus of the Steccherinaceae family (The Residual Polyporoid clade, Polyporales, Basidiomycota).</title>
        <authorList>
            <person name="Fedorova T.V."/>
            <person name="Glazunova O.A."/>
            <person name="Landesman E.O."/>
            <person name="Moiseenko K.V."/>
            <person name="Psurtseva N.V."/>
            <person name="Savinova O.S."/>
            <person name="Shakhova N.V."/>
            <person name="Tyazhelova T.V."/>
            <person name="Vasina D.V."/>
        </authorList>
    </citation>
    <scope>NUCLEOTIDE SEQUENCE [LARGE SCALE GENOMIC DNA]</scope>
    <source>
        <strain evidence="11 12">LE-BIN_3174</strain>
    </source>
</reference>
<dbReference type="InterPro" id="IPR022418">
    <property type="entry name" value="Porphobilinogen_deaminase_C"/>
</dbReference>
<sequence>MADTRTFTLASRASQLAQIQTNIVRDALAAKFPDTKLATSFMSTSGDQNQSQALYLLGGKALWTKELEVALQEGVVDMLVHSYKDVPTVLPEGCEIAGVLEREDPVDSLVVKKGLSWTSLSELPEGSVVGTSSVRRVAQLRRQFSKLVFLDVRGNLNTRMAKLDDPSGPYTALILAKAGLVRLGWGPRITADLTPPTLYHAVSQGALAIEIRSDDGAARALCEAITHRPTLWRCAAERACLRVLEGGCSVPVGIHTVLDRGSVLKVTGCVTSLTGDRHVQHTLEQAINSVEDAEALGESLAVILKETGAKEILDEINVDREKRIGEAKTQEEPRTFTLASRASQLAQNQTNTVRDVLSSKFPMEKFTTSFMTTSGDHNQSAALYLVGGKEFWTKELEVALKDGAVDMLVHCYKDVPTVLPEGCEIAAVLEREHAVDSLVVKKGLPWKTLGEMPEGSVIGTSSVRRVAQLRRQFPKLVFRDARGNLNTRLSKLDDPSGPYTALVLAKAGLVRMGWEARITSDLAPPLLFPAVAQGALAIEIRTSDHAARAFCDALTHRPTLWCCAAERACLRVLEGGCSVPVGIQTDLDIENILKITGCVTSLTGERHVQHTLSQNIGSKAEAEELGKKLAVLLKEAGAKEILDEINVDREKRVDQSKGSVAQ</sequence>
<evidence type="ECO:0000256" key="7">
    <source>
        <dbReference type="ARBA" id="ARBA00023444"/>
    </source>
</evidence>
<dbReference type="NCBIfam" id="TIGR00212">
    <property type="entry name" value="hemC"/>
    <property type="match status" value="2"/>
</dbReference>
<feature type="domain" description="Porphobilinogen deaminase C-terminal" evidence="10">
    <location>
        <begin position="562"/>
        <end position="634"/>
    </location>
</feature>
<evidence type="ECO:0000256" key="6">
    <source>
        <dbReference type="ARBA" id="ARBA00023244"/>
    </source>
</evidence>
<evidence type="ECO:0000256" key="5">
    <source>
        <dbReference type="ARBA" id="ARBA00023133"/>
    </source>
</evidence>
<dbReference type="InterPro" id="IPR000860">
    <property type="entry name" value="HemC"/>
</dbReference>
<dbReference type="AlphaFoldDB" id="A0A4V2MVB4"/>
<evidence type="ECO:0000256" key="1">
    <source>
        <dbReference type="ARBA" id="ARBA00001916"/>
    </source>
</evidence>
<dbReference type="STRING" id="92696.A0A4V2MVB4"/>
<dbReference type="GO" id="GO:0004418">
    <property type="term" value="F:hydroxymethylbilane synthase activity"/>
    <property type="evidence" value="ECO:0007669"/>
    <property type="project" value="UniProtKB-EC"/>
</dbReference>
<protein>
    <recommendedName>
        <fullName evidence="3">hydroxymethylbilane synthase</fullName>
        <ecNumber evidence="3">2.5.1.61</ecNumber>
    </recommendedName>
    <alternativeName>
        <fullName evidence="8">Pre-uroporphyrinogen synthase</fullName>
    </alternativeName>
</protein>
<gene>
    <name evidence="11" type="primary">HEM3</name>
    <name evidence="11" type="ORF">EIP91_007941</name>
</gene>
<dbReference type="EMBL" id="RWJN01000430">
    <property type="protein sequence ID" value="TCD61787.1"/>
    <property type="molecule type" value="Genomic_DNA"/>
</dbReference>
<evidence type="ECO:0000313" key="11">
    <source>
        <dbReference type="EMBL" id="TCD61787.1"/>
    </source>
</evidence>
<dbReference type="OrthoDB" id="564646at2759"/>
<keyword evidence="4" id="KW-0808">Transferase</keyword>
<name>A0A4V2MVB4_9APHY</name>
<dbReference type="SUPFAM" id="SSF54782">
    <property type="entry name" value="Porphobilinogen deaminase (hydroxymethylbilane synthase), C-terminal domain"/>
    <property type="match status" value="2"/>
</dbReference>
<evidence type="ECO:0000313" key="12">
    <source>
        <dbReference type="Proteomes" id="UP000292702"/>
    </source>
</evidence>
<proteinExistence type="inferred from homology"/>
<evidence type="ECO:0000256" key="2">
    <source>
        <dbReference type="ARBA" id="ARBA00005638"/>
    </source>
</evidence>
<evidence type="ECO:0000256" key="8">
    <source>
        <dbReference type="ARBA" id="ARBA00030685"/>
    </source>
</evidence>
<comment type="cofactor">
    <cofactor evidence="1">
        <name>dipyrromethane</name>
        <dbReference type="ChEBI" id="CHEBI:60342"/>
    </cofactor>
</comment>
<dbReference type="GO" id="GO:0006783">
    <property type="term" value="P:heme biosynthetic process"/>
    <property type="evidence" value="ECO:0007669"/>
    <property type="project" value="UniProtKB-KW"/>
</dbReference>
<dbReference type="Gene3D" id="3.30.160.40">
    <property type="entry name" value="Porphobilinogen deaminase, C-terminal domain"/>
    <property type="match status" value="2"/>
</dbReference>
<evidence type="ECO:0000256" key="3">
    <source>
        <dbReference type="ARBA" id="ARBA00012655"/>
    </source>
</evidence>
<dbReference type="SUPFAM" id="SSF53850">
    <property type="entry name" value="Periplasmic binding protein-like II"/>
    <property type="match status" value="2"/>
</dbReference>
<dbReference type="FunFam" id="3.40.190.10:FF:000005">
    <property type="entry name" value="Porphobilinogen deaminase"/>
    <property type="match status" value="2"/>
</dbReference>
<dbReference type="Gene3D" id="3.40.190.10">
    <property type="entry name" value="Periplasmic binding protein-like II"/>
    <property type="match status" value="4"/>
</dbReference>
<feature type="domain" description="Porphobilinogen deaminase N-terminal" evidence="9">
    <location>
        <begin position="8"/>
        <end position="217"/>
    </location>
</feature>
<keyword evidence="6" id="KW-0627">Porphyrin biosynthesis</keyword>
<feature type="domain" description="Porphobilinogen deaminase C-terminal" evidence="10">
    <location>
        <begin position="233"/>
        <end position="304"/>
    </location>
</feature>
<dbReference type="CDD" id="cd13645">
    <property type="entry name" value="PBP2_HuPBGD_like"/>
    <property type="match status" value="2"/>
</dbReference>
<dbReference type="InterPro" id="IPR022417">
    <property type="entry name" value="Porphobilin_deaminase_N"/>
</dbReference>
<dbReference type="PANTHER" id="PTHR11557:SF0">
    <property type="entry name" value="PORPHOBILINOGEN DEAMINASE"/>
    <property type="match status" value="1"/>
</dbReference>
<accession>A0A4V2MVB4</accession>
<evidence type="ECO:0000259" key="10">
    <source>
        <dbReference type="Pfam" id="PF03900"/>
    </source>
</evidence>